<dbReference type="InterPro" id="IPR012349">
    <property type="entry name" value="Split_barrel_FMN-bd"/>
</dbReference>
<evidence type="ECO:0000259" key="2">
    <source>
        <dbReference type="Pfam" id="PF01243"/>
    </source>
</evidence>
<dbReference type="EMBL" id="BCSY01000011">
    <property type="protein sequence ID" value="GAS93440.1"/>
    <property type="molecule type" value="Genomic_DNA"/>
</dbReference>
<comment type="caution">
    <text evidence="3">The sequence shown here is derived from an EMBL/GenBank/DDBJ whole genome shotgun (WGS) entry which is preliminary data.</text>
</comment>
<dbReference type="SUPFAM" id="SSF50475">
    <property type="entry name" value="FMN-binding split barrel"/>
    <property type="match status" value="1"/>
</dbReference>
<dbReference type="GO" id="GO:0070967">
    <property type="term" value="F:coenzyme F420 binding"/>
    <property type="evidence" value="ECO:0007669"/>
    <property type="project" value="TreeGrafter"/>
</dbReference>
<organism evidence="3 4">
    <name type="scientific">Mycolicibacterium canariasense</name>
    <name type="common">Mycobacterium canariasense</name>
    <dbReference type="NCBI Taxonomy" id="228230"/>
    <lineage>
        <taxon>Bacteria</taxon>
        <taxon>Bacillati</taxon>
        <taxon>Actinomycetota</taxon>
        <taxon>Actinomycetes</taxon>
        <taxon>Mycobacteriales</taxon>
        <taxon>Mycobacteriaceae</taxon>
        <taxon>Mycolicibacterium</taxon>
    </lineage>
</organism>
<gene>
    <name evidence="3" type="ORF">RMCC_0406</name>
</gene>
<proteinExistence type="predicted"/>
<dbReference type="PANTHER" id="PTHR35176:SF6">
    <property type="entry name" value="HEME OXYGENASE HI_0854-RELATED"/>
    <property type="match status" value="1"/>
</dbReference>
<dbReference type="OrthoDB" id="159383at2"/>
<dbReference type="PANTHER" id="PTHR35176">
    <property type="entry name" value="HEME OXYGENASE HI_0854-RELATED"/>
    <property type="match status" value="1"/>
</dbReference>
<reference evidence="4" key="2">
    <citation type="submission" date="2016-02" db="EMBL/GenBank/DDBJ databases">
        <title>Draft genome sequence of five rapidly growing Mycobacterium species.</title>
        <authorList>
            <person name="Katahira K."/>
            <person name="Gotou Y."/>
            <person name="Iida K."/>
            <person name="Ogura Y."/>
            <person name="Hayashi T."/>
        </authorList>
    </citation>
    <scope>NUCLEOTIDE SEQUENCE [LARGE SCALE GENOMIC DNA]</scope>
    <source>
        <strain evidence="4">JCM15298</strain>
    </source>
</reference>
<dbReference type="InterPro" id="IPR011576">
    <property type="entry name" value="Pyridox_Oxase_N"/>
</dbReference>
<dbReference type="InterPro" id="IPR052019">
    <property type="entry name" value="F420H2_bilvrd_red/Heme_oxyg"/>
</dbReference>
<name>A0A117I8M9_MYCCR</name>
<keyword evidence="1" id="KW-0560">Oxidoreductase</keyword>
<feature type="domain" description="Pyridoxamine 5'-phosphate oxidase N-terminal" evidence="2">
    <location>
        <begin position="5"/>
        <end position="134"/>
    </location>
</feature>
<evidence type="ECO:0000313" key="4">
    <source>
        <dbReference type="Proteomes" id="UP000069443"/>
    </source>
</evidence>
<dbReference type="RefSeq" id="WP_062654769.1">
    <property type="nucleotide sequence ID" value="NZ_BCSY01000011.1"/>
</dbReference>
<sequence length="150" mass="16678">MAYDLHPEARALIESRPCAHLVTMRPNGRPHVSFIWIDVTGDGRIQFGTPPWRVKGKNLAHDPNCILSIQDSQKLESGLTRHLLIEGVASIDNDLERGQRFMDQLFHKYTGAPRFGLNEGGHVLVTVEITRVSGVGPWHTGKTTSYGTPI</sequence>
<accession>A0A117I8M9</accession>
<protein>
    <recommendedName>
        <fullName evidence="2">Pyridoxamine 5'-phosphate oxidase N-terminal domain-containing protein</fullName>
    </recommendedName>
</protein>
<dbReference type="GO" id="GO:0016627">
    <property type="term" value="F:oxidoreductase activity, acting on the CH-CH group of donors"/>
    <property type="evidence" value="ECO:0007669"/>
    <property type="project" value="TreeGrafter"/>
</dbReference>
<evidence type="ECO:0000256" key="1">
    <source>
        <dbReference type="ARBA" id="ARBA00023002"/>
    </source>
</evidence>
<dbReference type="AlphaFoldDB" id="A0A117I8M9"/>
<evidence type="ECO:0000313" key="3">
    <source>
        <dbReference type="EMBL" id="GAS93440.1"/>
    </source>
</evidence>
<dbReference type="STRING" id="228230.RMCC_0406"/>
<reference evidence="4" key="1">
    <citation type="journal article" date="2016" name="Genome Announc.">
        <title>Draft Genome Sequences of Five Rapidly Growing Mycobacterium Species, M. thermoresistibile, M. fortuitum subsp. acetamidolyticum, M. canariasense, M. brisbanense, and M. novocastrense.</title>
        <authorList>
            <person name="Katahira K."/>
            <person name="Ogura Y."/>
            <person name="Gotoh Y."/>
            <person name="Hayashi T."/>
        </authorList>
    </citation>
    <scope>NUCLEOTIDE SEQUENCE [LARGE SCALE GENOMIC DNA]</scope>
    <source>
        <strain evidence="4">JCM15298</strain>
    </source>
</reference>
<dbReference type="GO" id="GO:0005829">
    <property type="term" value="C:cytosol"/>
    <property type="evidence" value="ECO:0007669"/>
    <property type="project" value="TreeGrafter"/>
</dbReference>
<dbReference type="Proteomes" id="UP000069443">
    <property type="component" value="Unassembled WGS sequence"/>
</dbReference>
<keyword evidence="4" id="KW-1185">Reference proteome</keyword>
<dbReference type="Pfam" id="PF01243">
    <property type="entry name" value="PNPOx_N"/>
    <property type="match status" value="1"/>
</dbReference>
<dbReference type="Gene3D" id="2.30.110.10">
    <property type="entry name" value="Electron Transport, Fmn-binding Protein, Chain A"/>
    <property type="match status" value="1"/>
</dbReference>